<dbReference type="PANTHER" id="PTHR42707">
    <property type="entry name" value="ACYL-COA DEHYDROGENASE"/>
    <property type="match status" value="1"/>
</dbReference>
<keyword evidence="10" id="KW-1185">Reference proteome</keyword>
<dbReference type="PATRIC" id="fig|1172194.4.peg.3872"/>
<dbReference type="EMBL" id="AKGD01000003">
    <property type="protein sequence ID" value="EIT68794.1"/>
    <property type="molecule type" value="Genomic_DNA"/>
</dbReference>
<comment type="similarity">
    <text evidence="2 5">Belongs to the acyl-CoA dehydrogenase family.</text>
</comment>
<evidence type="ECO:0000256" key="1">
    <source>
        <dbReference type="ARBA" id="ARBA00001974"/>
    </source>
</evidence>
<evidence type="ECO:0000256" key="5">
    <source>
        <dbReference type="RuleBase" id="RU362125"/>
    </source>
</evidence>
<dbReference type="InterPro" id="IPR041504">
    <property type="entry name" value="AidB_N"/>
</dbReference>
<dbReference type="PROSITE" id="PS00072">
    <property type="entry name" value="ACYL_COA_DH_1"/>
    <property type="match status" value="1"/>
</dbReference>
<evidence type="ECO:0000313" key="9">
    <source>
        <dbReference type="EMBL" id="EIT68794.1"/>
    </source>
</evidence>
<evidence type="ECO:0000259" key="6">
    <source>
        <dbReference type="Pfam" id="PF00441"/>
    </source>
</evidence>
<dbReference type="Pfam" id="PF00441">
    <property type="entry name" value="Acyl-CoA_dh_1"/>
    <property type="match status" value="1"/>
</dbReference>
<dbReference type="InterPro" id="IPR006089">
    <property type="entry name" value="Acyl-CoA_DH_CS"/>
</dbReference>
<dbReference type="RefSeq" id="WP_007186924.1">
    <property type="nucleotide sequence ID" value="NZ_AKGD01000003.1"/>
</dbReference>
<keyword evidence="3 5" id="KW-0285">Flavoprotein</keyword>
<dbReference type="Gene3D" id="1.20.140.10">
    <property type="entry name" value="Butyryl-CoA Dehydrogenase, subunit A, domain 3"/>
    <property type="match status" value="1"/>
</dbReference>
<reference evidence="9 10" key="1">
    <citation type="journal article" date="2012" name="J. Bacteriol.">
        <title>Genome Sequence of n-Alkane-Degrading Hydrocarboniphaga effusa Strain AP103T (ATCC BAA-332T).</title>
        <authorList>
            <person name="Chang H.K."/>
            <person name="Zylstra G.J."/>
            <person name="Chae J.C."/>
        </authorList>
    </citation>
    <scope>NUCLEOTIDE SEQUENCE [LARGE SCALE GENOMIC DNA]</scope>
    <source>
        <strain evidence="9 10">AP103</strain>
    </source>
</reference>
<dbReference type="Pfam" id="PF18158">
    <property type="entry name" value="AidB_N"/>
    <property type="match status" value="1"/>
</dbReference>
<dbReference type="InterPro" id="IPR006091">
    <property type="entry name" value="Acyl-CoA_Oxase/DH_mid-dom"/>
</dbReference>
<gene>
    <name evidence="9" type="ORF">WQQ_39890</name>
</gene>
<keyword evidence="5" id="KW-0560">Oxidoreductase</keyword>
<dbReference type="GO" id="GO:0003995">
    <property type="term" value="F:acyl-CoA dehydrogenase activity"/>
    <property type="evidence" value="ECO:0007669"/>
    <property type="project" value="InterPro"/>
</dbReference>
<dbReference type="SUPFAM" id="SSF56645">
    <property type="entry name" value="Acyl-CoA dehydrogenase NM domain-like"/>
    <property type="match status" value="1"/>
</dbReference>
<dbReference type="STRING" id="1172194.WQQ_39890"/>
<keyword evidence="4 5" id="KW-0274">FAD</keyword>
<dbReference type="Proteomes" id="UP000003704">
    <property type="component" value="Unassembled WGS sequence"/>
</dbReference>
<dbReference type="InterPro" id="IPR052904">
    <property type="entry name" value="Acyl-CoA_dehydrogenase-like"/>
</dbReference>
<evidence type="ECO:0000256" key="4">
    <source>
        <dbReference type="ARBA" id="ARBA00022827"/>
    </source>
</evidence>
<dbReference type="InterPro" id="IPR009100">
    <property type="entry name" value="AcylCoA_DH/oxidase_NM_dom_sf"/>
</dbReference>
<feature type="domain" description="Adaptive response protein AidB N-terminal" evidence="8">
    <location>
        <begin position="14"/>
        <end position="168"/>
    </location>
</feature>
<feature type="domain" description="Acyl-CoA oxidase/dehydrogenase middle" evidence="7">
    <location>
        <begin position="183"/>
        <end position="274"/>
    </location>
</feature>
<evidence type="ECO:0000256" key="3">
    <source>
        <dbReference type="ARBA" id="ARBA00022630"/>
    </source>
</evidence>
<dbReference type="SUPFAM" id="SSF47203">
    <property type="entry name" value="Acyl-CoA dehydrogenase C-terminal domain-like"/>
    <property type="match status" value="1"/>
</dbReference>
<dbReference type="Gene3D" id="6.10.250.600">
    <property type="match status" value="1"/>
</dbReference>
<comment type="cofactor">
    <cofactor evidence="1 5">
        <name>FAD</name>
        <dbReference type="ChEBI" id="CHEBI:57692"/>
    </cofactor>
</comment>
<evidence type="ECO:0000313" key="10">
    <source>
        <dbReference type="Proteomes" id="UP000003704"/>
    </source>
</evidence>
<evidence type="ECO:0000256" key="2">
    <source>
        <dbReference type="ARBA" id="ARBA00009347"/>
    </source>
</evidence>
<dbReference type="InterPro" id="IPR036250">
    <property type="entry name" value="AcylCo_DH-like_C"/>
</dbReference>
<dbReference type="Pfam" id="PF02770">
    <property type="entry name" value="Acyl-CoA_dh_M"/>
    <property type="match status" value="1"/>
</dbReference>
<proteinExistence type="inferred from homology"/>
<dbReference type="PANTHER" id="PTHR42707:SF3">
    <property type="entry name" value="ACYL-COA DEHYDROGENASE AIDB-RELATED"/>
    <property type="match status" value="1"/>
</dbReference>
<feature type="domain" description="Acyl-CoA dehydrogenase/oxidase C-terminal" evidence="6">
    <location>
        <begin position="285"/>
        <end position="434"/>
    </location>
</feature>
<accession>I7ZAA5</accession>
<dbReference type="NCBIfam" id="NF008594">
    <property type="entry name" value="PRK11561.1"/>
    <property type="match status" value="1"/>
</dbReference>
<evidence type="ECO:0000259" key="7">
    <source>
        <dbReference type="Pfam" id="PF02770"/>
    </source>
</evidence>
<dbReference type="AlphaFoldDB" id="I7ZAA5"/>
<comment type="caution">
    <text evidence="9">The sequence shown here is derived from an EMBL/GenBank/DDBJ whole genome shotgun (WGS) entry which is preliminary data.</text>
</comment>
<dbReference type="InterPro" id="IPR009075">
    <property type="entry name" value="AcylCo_DH/oxidase_C"/>
</dbReference>
<name>I7ZAA5_9GAMM</name>
<protein>
    <submittedName>
        <fullName evidence="9">Putative acyl-CoA dehydrogenase</fullName>
    </submittedName>
</protein>
<dbReference type="OrthoDB" id="9771038at2"/>
<dbReference type="Gene3D" id="2.40.110.20">
    <property type="match status" value="1"/>
</dbReference>
<evidence type="ECO:0000259" key="8">
    <source>
        <dbReference type="Pfam" id="PF18158"/>
    </source>
</evidence>
<organism evidence="9 10">
    <name type="scientific">Hydrocarboniphaga effusa AP103</name>
    <dbReference type="NCBI Taxonomy" id="1172194"/>
    <lineage>
        <taxon>Bacteria</taxon>
        <taxon>Pseudomonadati</taxon>
        <taxon>Pseudomonadota</taxon>
        <taxon>Gammaproteobacteria</taxon>
        <taxon>Nevskiales</taxon>
        <taxon>Nevskiaceae</taxon>
        <taxon>Hydrocarboniphaga</taxon>
    </lineage>
</organism>
<sequence>MHDAHRFITHTVTNQPPPLQDYNAFELDTALKSAVLREAGDWGATDLQIYGGIAGGELLELGFAANENKPRLRTFDRYGHRIDEVEFHPSYHRTMSLAMQHGVHSYAWRNRRPGAQVVRSALAYLHYQAEAGTSCPLTMTYAAVPALQHTPVLAAQWLPRITSPQYDARVLPADRKGGCTIGMGMTEKQGGSDVRANTTRAVSRGDHYEIVGHKWFFSAPMCDAWLVLAQAEGGLSCFLMPKLLADGTRNAIRIQRLKDKLGDWSNASSEVEFHGAQAWLVGAEGRGVATILEMVALTRLDCMTGSAGLMRQALVQAIHHARHRTAFGRLLVDQPLMQNVLADMALEVEAAASLAMRTARAVDEQDTALARILTAVGKYWNCKRAPALVNEAQECLGGAGYVEESILPRLYRQAPLNSIWEGSGNVQCLDVLRAFSREPVSREAVFAELGSARGANRAYDRELSALAALLGDAQLVESQSRALVERMALMFQAAILIRAGDATVSDAFVASRIDGGRGQAFGTLAADLPLRGLIDRAWCG</sequence>